<proteinExistence type="predicted"/>
<sequence>MADGVLWLCDDRKFFLEWCYSAVVMAGGDSGIYRGRRVRCLIVNVVCSLTSKLYSKGELYWC</sequence>
<gene>
    <name evidence="1" type="ORF">P029_04370</name>
</gene>
<evidence type="ECO:0000313" key="1">
    <source>
        <dbReference type="EMBL" id="ANC34545.1"/>
    </source>
</evidence>
<dbReference type="Proteomes" id="UP000053801">
    <property type="component" value="Chromosome"/>
</dbReference>
<reference evidence="1 2" key="2">
    <citation type="journal article" date="2014" name="Pathogens">
        <title>Comparative Genomics Identifies a Potential Marker of Human-Virulent Anaplasma phagocytophilum.</title>
        <authorList>
            <person name="Al-Khedery B."/>
            <person name="Barbet A.F."/>
        </authorList>
    </citation>
    <scope>NUCLEOTIDE SEQUENCE [LARGE SCALE GENOMIC DNA]</scope>
    <source>
        <strain evidence="1 2">Norway variant2</strain>
    </source>
</reference>
<organism evidence="1 2">
    <name type="scientific">Anaplasma phagocytophilum str. Norway variant2</name>
    <dbReference type="NCBI Taxonomy" id="1392507"/>
    <lineage>
        <taxon>Bacteria</taxon>
        <taxon>Pseudomonadati</taxon>
        <taxon>Pseudomonadota</taxon>
        <taxon>Alphaproteobacteria</taxon>
        <taxon>Rickettsiales</taxon>
        <taxon>Anaplasmataceae</taxon>
        <taxon>Anaplasma</taxon>
        <taxon>phagocytophilum group</taxon>
    </lineage>
</organism>
<dbReference type="AlphaFoldDB" id="A0A161IKG8"/>
<accession>A0A161IKG8</accession>
<dbReference type="EMBL" id="CP015376">
    <property type="protein sequence ID" value="ANC34545.1"/>
    <property type="molecule type" value="Genomic_DNA"/>
</dbReference>
<protein>
    <submittedName>
        <fullName evidence="1">Uncharacterized protein</fullName>
    </submittedName>
</protein>
<evidence type="ECO:0000313" key="2">
    <source>
        <dbReference type="Proteomes" id="UP000053801"/>
    </source>
</evidence>
<reference evidence="1 2" key="1">
    <citation type="journal article" date="2013" name="Pathogens">
        <title>An Emerging Tick-Borne Disease of Humans Is Caused by a Subset of Strains with Conserved Genome Structure.</title>
        <authorList>
            <person name="Barbet A.F."/>
            <person name="Al-Khedery B."/>
            <person name="Stuen S."/>
            <person name="Granquist E.G."/>
            <person name="Felsheim R.F."/>
            <person name="Munderloh U.G."/>
        </authorList>
    </citation>
    <scope>NUCLEOTIDE SEQUENCE [LARGE SCALE GENOMIC DNA]</scope>
    <source>
        <strain evidence="1 2">Norway variant2</strain>
    </source>
</reference>
<name>A0A161IKG8_ANAPH</name>